<name>A0ABS0B0I7_9BACT</name>
<evidence type="ECO:0000259" key="4">
    <source>
        <dbReference type="Pfam" id="PF03389"/>
    </source>
</evidence>
<evidence type="ECO:0000256" key="3">
    <source>
        <dbReference type="SAM" id="MobiDB-lite"/>
    </source>
</evidence>
<keyword evidence="6" id="KW-1185">Reference proteome</keyword>
<feature type="region of interest" description="Disordered" evidence="3">
    <location>
        <begin position="990"/>
        <end position="1034"/>
    </location>
</feature>
<dbReference type="InterPro" id="IPR027417">
    <property type="entry name" value="P-loop_NTPase"/>
</dbReference>
<feature type="compositionally biased region" description="Polar residues" evidence="3">
    <location>
        <begin position="924"/>
        <end position="954"/>
    </location>
</feature>
<feature type="domain" description="MobA/MobL protein" evidence="4">
    <location>
        <begin position="57"/>
        <end position="166"/>
    </location>
</feature>
<dbReference type="CDD" id="cd18809">
    <property type="entry name" value="SF1_C_RecD"/>
    <property type="match status" value="1"/>
</dbReference>
<comment type="similarity">
    <text evidence="1">Belongs to the MobA/MobL family.</text>
</comment>
<dbReference type="InterPro" id="IPR005053">
    <property type="entry name" value="MobA_MobL"/>
</dbReference>
<dbReference type="InterPro" id="IPR034154">
    <property type="entry name" value="TOPRIM_DnaG/twinkle"/>
</dbReference>
<dbReference type="EMBL" id="JAAEJV010000036">
    <property type="protein sequence ID" value="MBF5059709.1"/>
    <property type="molecule type" value="Genomic_DNA"/>
</dbReference>
<dbReference type="SUPFAM" id="SSF52540">
    <property type="entry name" value="P-loop containing nucleoside triphosphate hydrolases"/>
    <property type="match status" value="2"/>
</dbReference>
<evidence type="ECO:0000313" key="5">
    <source>
        <dbReference type="EMBL" id="MBF5059709.1"/>
    </source>
</evidence>
<accession>A0ABS0B0I7</accession>
<evidence type="ECO:0000256" key="1">
    <source>
        <dbReference type="ARBA" id="ARBA00010873"/>
    </source>
</evidence>
<dbReference type="Pfam" id="PF03389">
    <property type="entry name" value="MobA_MobL"/>
    <property type="match status" value="1"/>
</dbReference>
<gene>
    <name evidence="5" type="ORF">NEPTK9_001225</name>
</gene>
<sequence>MCVVPTLAFRKSLQTQPLSLNIKNQATQNRNKKMAIGFGRVEFIKRSEGRNSCQLSAYLSRSRVFFKGNCVLQPKLYDFSHRETISHHEIILPDGADQNLKIPEVLWNFAEKKEARKDAQVSMHLVLALPDDKEITLEDRIVLTRTFIQKHYPGLIAECVIHPPERKITFTEDNEALGIPRGTIGTVIEQKQGNYIVSLPKEIRANPFIEIGTNYPGMSVEEHNWHAHAQLTTRRLKPNGSELEDKKATDLMPIIKKGKVISGPDVGRLWAKHQNTFFLSKGLSLKVDENGLVPQEHLGPARLRGRAFALLEEHEKRLELNAIAASDPQNILKAITNRQSTFTKDDVERFILKHTPADKTPNLIQAFWKQDQLVQLRDKKTQALLPTFTTKAILQEENHILRIADRIEKTPQKQIPPSIQAPFTKNLNKEQIQAYKNILNGKGLSCIQGYAGVGKSYLLKALKDTYEERGLTVRSFGPDNATANVLKEKGFKNAENLYRFLYSHKHGLRELHKGFEIWILDEAGKVGNRPLLELLKLAEKKGAKLILSGDSSQLPPIERGEAFKFFCTRYPTEILQDIQRQKKALSRSIAKDLATGKTGEALDKLSTQGAIHWSLTKKEAIESLILKWANDHRDPPRKSPDSTIIVAHTNAEVRTLNEMVRLVRKQRKEISPQEFQCQVISGSQDKATIFISEGDCIEFRKKDPQLGVRNRDTGILIRAQKNQFTVALQENDRKTRIITFDPQTYRGFQLGYASTAHCVQGRTVDRAYILHSPHLNKQMAYVKLTRHIQEVHYFIPKEEAANLSDLKRQALREGSKSSTYCYTHNEEIEKQASLEKRDSQIQALKSSKELTSRFKGMTLQAWDHLKGKTLGLIQKKQDRSQSSEFFGFRGDGITTSRGTVHEVTKTAHEEPQELPRDAKVLTDSQISKDGGHNPTSSQMPKDSTQIPATSNRGNDLSPLATTLEKPPEAPEKISQEKLLQKISEQDQAIEKNKERVKMQNRTNQLERDLYDQESNPSNSPKSLEKSPSARNDLPKQERKLLSAYFTAASKASELREVVQAECGESLESAPQSIHFQEWQKACSSRNKAAYALRPFLSQEKSNRFLKDTSTYYIETHAKKYENTLKAQEQKALQNEKIKDLNGQLTSHVEPLLYKLFPDGPSSKTAQSYRFGSKGSLSVSHSGPKAGQFYDFERQEGGNLLQLIERELKLDKAEARTWAGEFLGIASEIKVSAQFQKPIGSFEKASDWVSISPDPKVPAPPFEKQKISNYYTEVMRHPYHDQQGNLLYYVTRLQDKKDPSRKITPPLSYGYFKNAPEKLSWQRRGYKPENGKKPLYNLHHLQEKPLAPVLIVEGEKTADKALEKFPDRDFICMTWSGGASSVSKADWSPLVGREVTIWPDNDEAGFKAADQVCQELKKVGAKEIYTIDHPKVFEKLPPKWDLADPLPNGVEAATLNRYLKREDKNRFQQSVLNELERKNKLSLVDKLRAIDLLHTYETANRERFEKDLSQNLSFAEKQGIRFKQTHEGLKFLQKQEEMYKRVTTDPEINASGKLAERLTYQMHLYEAAHGKLPSAREIVTMKNVIQDAAKGLASINTQEASQEIRDLAIDRTLRGMCEKALKGQEVTVDQSGLASDVRSEMDEVTNQKELEIVQNQALQKERAMAKDRSHGLTL</sequence>
<proteinExistence type="inferred from homology"/>
<keyword evidence="2" id="KW-0184">Conjugation</keyword>
<feature type="region of interest" description="Disordered" evidence="3">
    <location>
        <begin position="924"/>
        <end position="973"/>
    </location>
</feature>
<dbReference type="Gene3D" id="3.30.930.30">
    <property type="match status" value="1"/>
</dbReference>
<reference evidence="5 6" key="1">
    <citation type="submission" date="2020-01" db="EMBL/GenBank/DDBJ databases">
        <title>Draft genome sequence of Cand. Neptunochlamydia vexilliferae K9.</title>
        <authorList>
            <person name="Schulz F."/>
            <person name="Koestlbacher S."/>
            <person name="Wascher F."/>
            <person name="Pizzetti I."/>
            <person name="Horn M."/>
        </authorList>
    </citation>
    <scope>NUCLEOTIDE SEQUENCE [LARGE SCALE GENOMIC DNA]</scope>
    <source>
        <strain evidence="5 6">K9</strain>
    </source>
</reference>
<evidence type="ECO:0000313" key="6">
    <source>
        <dbReference type="Proteomes" id="UP001194714"/>
    </source>
</evidence>
<dbReference type="Gene3D" id="3.40.50.300">
    <property type="entry name" value="P-loop containing nucleotide triphosphate hydrolases"/>
    <property type="match status" value="2"/>
</dbReference>
<comment type="caution">
    <text evidence="5">The sequence shown here is derived from an EMBL/GenBank/DDBJ whole genome shotgun (WGS) entry which is preliminary data.</text>
</comment>
<organism evidence="5 6">
    <name type="scientific">Candidatus Neptunichlamydia vexilliferae</name>
    <dbReference type="NCBI Taxonomy" id="1651774"/>
    <lineage>
        <taxon>Bacteria</taxon>
        <taxon>Pseudomonadati</taxon>
        <taxon>Chlamydiota</taxon>
        <taxon>Chlamydiia</taxon>
        <taxon>Parachlamydiales</taxon>
        <taxon>Simkaniaceae</taxon>
        <taxon>Candidatus Neptunichlamydia</taxon>
    </lineage>
</organism>
<evidence type="ECO:0000256" key="2">
    <source>
        <dbReference type="ARBA" id="ARBA00022971"/>
    </source>
</evidence>
<feature type="compositionally biased region" description="Polar residues" evidence="3">
    <location>
        <begin position="1012"/>
        <end position="1021"/>
    </location>
</feature>
<dbReference type="Proteomes" id="UP001194714">
    <property type="component" value="Unassembled WGS sequence"/>
</dbReference>
<dbReference type="CDD" id="cd01029">
    <property type="entry name" value="TOPRIM_primases"/>
    <property type="match status" value="1"/>
</dbReference>
<protein>
    <recommendedName>
        <fullName evidence="4">MobA/MobL protein domain-containing protein</fullName>
    </recommendedName>
</protein>
<dbReference type="Pfam" id="PF13604">
    <property type="entry name" value="AAA_30"/>
    <property type="match status" value="1"/>
</dbReference>